<evidence type="ECO:0000313" key="5">
    <source>
        <dbReference type="Proteomes" id="UP000324252"/>
    </source>
</evidence>
<dbReference type="AlphaFoldDB" id="A0A1H0J146"/>
<keyword evidence="5" id="KW-1185">Reference proteome</keyword>
<keyword evidence="3" id="KW-0472">Membrane</keyword>
<name>A0A1H0J146_9RHOB</name>
<dbReference type="PANTHER" id="PTHR21461">
    <property type="entry name" value="GLYCOSYLTRANSFERASE FAMILY 92 PROTEIN"/>
    <property type="match status" value="1"/>
</dbReference>
<dbReference type="SUPFAM" id="SSF53448">
    <property type="entry name" value="Nucleotide-diphospho-sugar transferases"/>
    <property type="match status" value="1"/>
</dbReference>
<dbReference type="GO" id="GO:0016020">
    <property type="term" value="C:membrane"/>
    <property type="evidence" value="ECO:0007669"/>
    <property type="project" value="UniProtKB-SubCell"/>
</dbReference>
<gene>
    <name evidence="4" type="ORF">SAMN05444142_103441</name>
</gene>
<evidence type="ECO:0000256" key="1">
    <source>
        <dbReference type="ARBA" id="ARBA00004167"/>
    </source>
</evidence>
<dbReference type="OrthoDB" id="4964299at2"/>
<dbReference type="GO" id="GO:0016757">
    <property type="term" value="F:glycosyltransferase activity"/>
    <property type="evidence" value="ECO:0007669"/>
    <property type="project" value="TreeGrafter"/>
</dbReference>
<dbReference type="PANTHER" id="PTHR21461:SF69">
    <property type="entry name" value="GLYCOSYLTRANSFERASE FAMILY 92 PROTEIN"/>
    <property type="match status" value="1"/>
</dbReference>
<keyword evidence="3" id="KW-1133">Transmembrane helix</keyword>
<proteinExistence type="predicted"/>
<dbReference type="Gene3D" id="3.90.550.10">
    <property type="entry name" value="Spore Coat Polysaccharide Biosynthesis Protein SpsA, Chain A"/>
    <property type="match status" value="1"/>
</dbReference>
<keyword evidence="4" id="KW-0808">Transferase</keyword>
<dbReference type="Proteomes" id="UP000324252">
    <property type="component" value="Unassembled WGS sequence"/>
</dbReference>
<sequence>MNKSSFCVVTCVKNEGPFLLEWIAHCRGIGVSDFVIFSNDCDDHSSEILDRLDEMGIVRHLPNPTMFLQNGQHHRTALAYAPFHKEFRRADYIVIIDCDEFIVSKTGDGTLQALVESLDEPDVISLSELNYGFGGNLAFQDGLVTQQFRRSRDKVPPPKKARRGVKSITRNTGRIREFANHRPIVQPEAADDVTWYDGSGERMAPQFIRDYQRGIDSTGRYGTAWVNHYTLRSGESMLAKFERGDAVRQKRMSDQYFRKRDGHEAEYSDIDAYRKTTQAELDKLRSDKQLKTLHEKSVQAHKAKIESLKSNPAFRDLWADIADSVGSRDGADGRP</sequence>
<dbReference type="GO" id="GO:0005737">
    <property type="term" value="C:cytoplasm"/>
    <property type="evidence" value="ECO:0007669"/>
    <property type="project" value="TreeGrafter"/>
</dbReference>
<dbReference type="EMBL" id="FQZZ01000003">
    <property type="protein sequence ID" value="SHK15162.1"/>
    <property type="molecule type" value="Genomic_DNA"/>
</dbReference>
<evidence type="ECO:0000256" key="2">
    <source>
        <dbReference type="ARBA" id="ARBA00022692"/>
    </source>
</evidence>
<dbReference type="Pfam" id="PF13704">
    <property type="entry name" value="Glyco_tranf_2_4"/>
    <property type="match status" value="1"/>
</dbReference>
<organism evidence="4 5">
    <name type="scientific">Lutimaribacter pacificus</name>
    <dbReference type="NCBI Taxonomy" id="391948"/>
    <lineage>
        <taxon>Bacteria</taxon>
        <taxon>Pseudomonadati</taxon>
        <taxon>Pseudomonadota</taxon>
        <taxon>Alphaproteobacteria</taxon>
        <taxon>Rhodobacterales</taxon>
        <taxon>Roseobacteraceae</taxon>
        <taxon>Lutimaribacter</taxon>
    </lineage>
</organism>
<reference evidence="4 5" key="1">
    <citation type="submission" date="2016-11" db="EMBL/GenBank/DDBJ databases">
        <authorList>
            <person name="Varghese N."/>
            <person name="Submissions S."/>
        </authorList>
    </citation>
    <scope>NUCLEOTIDE SEQUENCE [LARGE SCALE GENOMIC DNA]</scope>
    <source>
        <strain evidence="4 5">DSM 29620</strain>
    </source>
</reference>
<protein>
    <submittedName>
        <fullName evidence="4">Glycosyl transferase family 2</fullName>
    </submittedName>
</protein>
<evidence type="ECO:0000256" key="3">
    <source>
        <dbReference type="ARBA" id="ARBA00022989"/>
    </source>
</evidence>
<comment type="subcellular location">
    <subcellularLocation>
        <location evidence="1">Membrane</location>
        <topology evidence="1">Single-pass membrane protein</topology>
    </subcellularLocation>
</comment>
<keyword evidence="2" id="KW-0812">Transmembrane</keyword>
<dbReference type="InterPro" id="IPR029044">
    <property type="entry name" value="Nucleotide-diphossugar_trans"/>
</dbReference>
<evidence type="ECO:0000313" key="4">
    <source>
        <dbReference type="EMBL" id="SHK15162.1"/>
    </source>
</evidence>
<dbReference type="RefSeq" id="WP_149788706.1">
    <property type="nucleotide sequence ID" value="NZ_FNIO01000005.1"/>
</dbReference>
<dbReference type="CDD" id="cd00761">
    <property type="entry name" value="Glyco_tranf_GTA_type"/>
    <property type="match status" value="1"/>
</dbReference>
<accession>A0A1H0J146</accession>